<dbReference type="EMBL" id="AWTP01000169">
    <property type="protein sequence ID" value="KGH03128.1"/>
    <property type="molecule type" value="Genomic_DNA"/>
</dbReference>
<dbReference type="AlphaFoldDB" id="A0A0E3BLV9"/>
<evidence type="ECO:0000313" key="1">
    <source>
        <dbReference type="EMBL" id="KGH03128.1"/>
    </source>
</evidence>
<gene>
    <name evidence="1" type="ORF">P608_25760</name>
</gene>
<dbReference type="Proteomes" id="UP000029549">
    <property type="component" value="Unassembled WGS sequence"/>
</dbReference>
<dbReference type="RefSeq" id="WP_052053073.1">
    <property type="nucleotide sequence ID" value="NZ_AWTM01000134.1"/>
</dbReference>
<proteinExistence type="predicted"/>
<keyword evidence="2" id="KW-1185">Reference proteome</keyword>
<comment type="caution">
    <text evidence="1">The sequence shown here is derived from an EMBL/GenBank/DDBJ whole genome shotgun (WGS) entry which is preliminary data.</text>
</comment>
<sequence length="178" mass="18840">MNFHLSRQRGATLLVAMVFLAILMLVVASSVRTTNINTRIVGNLQTQKEAESAAQLGIERMISGGAFTTVLSPQTNKVDINNSGLDGATYTITVTPTCIAAQKVESQQLDPLANAEDAECTISSSIKDSGIVNTGDGTDSRCRDAMWDLEAVTTAPNTAQPVTTIHQGVSQRNPSVSC</sequence>
<protein>
    <recommendedName>
        <fullName evidence="3">Pilus assembly protein PilX</fullName>
    </recommendedName>
</protein>
<accession>A0A0E3BLV9</accession>
<evidence type="ECO:0008006" key="3">
    <source>
        <dbReference type="Google" id="ProtNLM"/>
    </source>
</evidence>
<organism evidence="1 2">
    <name type="scientific">Comamonas thiooxydans</name>
    <dbReference type="NCBI Taxonomy" id="363952"/>
    <lineage>
        <taxon>Bacteria</taxon>
        <taxon>Pseudomonadati</taxon>
        <taxon>Pseudomonadota</taxon>
        <taxon>Betaproteobacteria</taxon>
        <taxon>Burkholderiales</taxon>
        <taxon>Comamonadaceae</taxon>
        <taxon>Comamonas</taxon>
    </lineage>
</organism>
<name>A0A0E3BLV9_9BURK</name>
<reference evidence="1 2" key="1">
    <citation type="submission" date="2013-09" db="EMBL/GenBank/DDBJ databases">
        <title>High correlation between genotypes and phenotypes of environmental bacteria Comamonas testosteroni strains.</title>
        <authorList>
            <person name="Liu L."/>
            <person name="Zhu W."/>
            <person name="Xia X."/>
            <person name="Xu B."/>
            <person name="Luo M."/>
            <person name="Wang G."/>
        </authorList>
    </citation>
    <scope>NUCLEOTIDE SEQUENCE [LARGE SCALE GENOMIC DNA]</scope>
    <source>
        <strain evidence="1 2">DF2</strain>
    </source>
</reference>
<evidence type="ECO:0000313" key="2">
    <source>
        <dbReference type="Proteomes" id="UP000029549"/>
    </source>
</evidence>